<evidence type="ECO:0000256" key="6">
    <source>
        <dbReference type="SAM" id="Phobius"/>
    </source>
</evidence>
<feature type="signal peptide" evidence="7">
    <location>
        <begin position="1"/>
        <end position="26"/>
    </location>
</feature>
<organism evidence="9 10">
    <name type="scientific">Actinocorallia aurantiaca</name>
    <dbReference type="NCBI Taxonomy" id="46204"/>
    <lineage>
        <taxon>Bacteria</taxon>
        <taxon>Bacillati</taxon>
        <taxon>Actinomycetota</taxon>
        <taxon>Actinomycetes</taxon>
        <taxon>Streptosporangiales</taxon>
        <taxon>Thermomonosporaceae</taxon>
        <taxon>Actinocorallia</taxon>
    </lineage>
</organism>
<dbReference type="InterPro" id="IPR027273">
    <property type="entry name" value="Neocarzinostatin-like"/>
</dbReference>
<keyword evidence="4" id="KW-0572">Peptidoglycan-anchor</keyword>
<keyword evidence="6" id="KW-0812">Transmembrane</keyword>
<keyword evidence="2" id="KW-0964">Secreted</keyword>
<dbReference type="Proteomes" id="UP001501842">
    <property type="component" value="Unassembled WGS sequence"/>
</dbReference>
<evidence type="ECO:0000256" key="3">
    <source>
        <dbReference type="ARBA" id="ARBA00022729"/>
    </source>
</evidence>
<feature type="domain" description="Gram-positive cocci surface proteins LPxTG" evidence="8">
    <location>
        <begin position="174"/>
        <end position="211"/>
    </location>
</feature>
<protein>
    <submittedName>
        <fullName evidence="9">Neocarzinostatin apoprotein domain-containing protein</fullName>
    </submittedName>
</protein>
<evidence type="ECO:0000256" key="1">
    <source>
        <dbReference type="ARBA" id="ARBA00022512"/>
    </source>
</evidence>
<dbReference type="NCBIfam" id="TIGR01167">
    <property type="entry name" value="LPXTG_anchor"/>
    <property type="match status" value="1"/>
</dbReference>
<evidence type="ECO:0000256" key="5">
    <source>
        <dbReference type="SAM" id="MobiDB-lite"/>
    </source>
</evidence>
<feature type="transmembrane region" description="Helical" evidence="6">
    <location>
        <begin position="183"/>
        <end position="204"/>
    </location>
</feature>
<keyword evidence="1" id="KW-0134">Cell wall</keyword>
<dbReference type="PROSITE" id="PS50847">
    <property type="entry name" value="GRAM_POS_ANCHORING"/>
    <property type="match status" value="1"/>
</dbReference>
<dbReference type="EMBL" id="BAAATZ010000019">
    <property type="protein sequence ID" value="GAA2730765.1"/>
    <property type="molecule type" value="Genomic_DNA"/>
</dbReference>
<gene>
    <name evidence="9" type="ORF">GCM10010439_44540</name>
</gene>
<evidence type="ECO:0000256" key="2">
    <source>
        <dbReference type="ARBA" id="ARBA00022525"/>
    </source>
</evidence>
<feature type="region of interest" description="Disordered" evidence="5">
    <location>
        <begin position="139"/>
        <end position="180"/>
    </location>
</feature>
<evidence type="ECO:0000313" key="9">
    <source>
        <dbReference type="EMBL" id="GAA2730765.1"/>
    </source>
</evidence>
<name>A0ABN3UES5_9ACTN</name>
<dbReference type="InterPro" id="IPR019931">
    <property type="entry name" value="LPXTG_anchor"/>
</dbReference>
<proteinExistence type="predicted"/>
<dbReference type="Gene3D" id="2.60.40.230">
    <property type="entry name" value="Neocarzinostatin-like"/>
    <property type="match status" value="1"/>
</dbReference>
<feature type="compositionally biased region" description="Low complexity" evidence="5">
    <location>
        <begin position="156"/>
        <end position="172"/>
    </location>
</feature>
<dbReference type="RefSeq" id="WP_344452551.1">
    <property type="nucleotide sequence ID" value="NZ_BAAATZ010000019.1"/>
</dbReference>
<keyword evidence="3 7" id="KW-0732">Signal</keyword>
<reference evidence="9 10" key="1">
    <citation type="journal article" date="2019" name="Int. J. Syst. Evol. Microbiol.">
        <title>The Global Catalogue of Microorganisms (GCM) 10K type strain sequencing project: providing services to taxonomists for standard genome sequencing and annotation.</title>
        <authorList>
            <consortium name="The Broad Institute Genomics Platform"/>
            <consortium name="The Broad Institute Genome Sequencing Center for Infectious Disease"/>
            <person name="Wu L."/>
            <person name="Ma J."/>
        </authorList>
    </citation>
    <scope>NUCLEOTIDE SEQUENCE [LARGE SCALE GENOMIC DNA]</scope>
    <source>
        <strain evidence="9 10">JCM 8201</strain>
    </source>
</reference>
<keyword evidence="10" id="KW-1185">Reference proteome</keyword>
<keyword evidence="6" id="KW-1133">Transmembrane helix</keyword>
<evidence type="ECO:0000256" key="7">
    <source>
        <dbReference type="SAM" id="SignalP"/>
    </source>
</evidence>
<evidence type="ECO:0000256" key="4">
    <source>
        <dbReference type="ARBA" id="ARBA00023088"/>
    </source>
</evidence>
<dbReference type="SUPFAM" id="SSF49319">
    <property type="entry name" value="Actinoxanthin-like"/>
    <property type="match status" value="1"/>
</dbReference>
<evidence type="ECO:0000259" key="8">
    <source>
        <dbReference type="PROSITE" id="PS50847"/>
    </source>
</evidence>
<feature type="chain" id="PRO_5046263000" evidence="7">
    <location>
        <begin position="27"/>
        <end position="211"/>
    </location>
</feature>
<keyword evidence="6" id="KW-0472">Membrane</keyword>
<comment type="caution">
    <text evidence="9">The sequence shown here is derived from an EMBL/GenBank/DDBJ whole genome shotgun (WGS) entry which is preliminary data.</text>
</comment>
<sequence>MKFSKVAALGAAAVLVCAPSAASASAAAAKLSLSKSSGLSVGSTINVVSLTGLKANLTQVYVAQCKAKVAGPTDCELGSALQGSADASGTWKSTKGTAIKLVKTINGVDCTSKAGACIIGVTSLTNPGAVIATAPLTFGGGSTTPDNGSNDDSDDSSTGSNNDDTTTTTDTDALPQTGSPDGIPTFALAASALVLTGVAALFLVPRRRQAD</sequence>
<evidence type="ECO:0000313" key="10">
    <source>
        <dbReference type="Proteomes" id="UP001501842"/>
    </source>
</evidence>
<accession>A0ABN3UES5</accession>